<feature type="transmembrane region" description="Helical" evidence="8">
    <location>
        <begin position="61"/>
        <end position="84"/>
    </location>
</feature>
<dbReference type="EMBL" id="JWHR01000005">
    <property type="protein sequence ID" value="KHS58834.1"/>
    <property type="molecule type" value="Genomic_DNA"/>
</dbReference>
<feature type="transmembrane region" description="Helical" evidence="8">
    <location>
        <begin position="31"/>
        <end position="49"/>
    </location>
</feature>
<keyword evidence="6 8" id="KW-1133">Transmembrane helix</keyword>
<dbReference type="NCBIfam" id="TIGR00795">
    <property type="entry name" value="lctP"/>
    <property type="match status" value="1"/>
</dbReference>
<comment type="caution">
    <text evidence="9">The sequence shown here is derived from an EMBL/GenBank/DDBJ whole genome shotgun (WGS) entry which is preliminary data.</text>
</comment>
<dbReference type="AlphaFoldDB" id="A0A0B3W100"/>
<feature type="transmembrane region" description="Helical" evidence="8">
    <location>
        <begin position="158"/>
        <end position="175"/>
    </location>
</feature>
<dbReference type="RefSeq" id="WP_039677969.1">
    <property type="nucleotide sequence ID" value="NZ_JWHR01000005.1"/>
</dbReference>
<feature type="transmembrane region" description="Helical" evidence="8">
    <location>
        <begin position="213"/>
        <end position="235"/>
    </location>
</feature>
<evidence type="ECO:0000256" key="1">
    <source>
        <dbReference type="ARBA" id="ARBA00004651"/>
    </source>
</evidence>
<protein>
    <recommendedName>
        <fullName evidence="8">L-lactate permease</fullName>
    </recommendedName>
</protein>
<evidence type="ECO:0000256" key="2">
    <source>
        <dbReference type="ARBA" id="ARBA00010100"/>
    </source>
</evidence>
<accession>A0A0B3W100</accession>
<feature type="transmembrane region" description="Helical" evidence="8">
    <location>
        <begin position="298"/>
        <end position="325"/>
    </location>
</feature>
<feature type="transmembrane region" description="Helical" evidence="8">
    <location>
        <begin position="130"/>
        <end position="151"/>
    </location>
</feature>
<feature type="transmembrane region" description="Helical" evidence="8">
    <location>
        <begin position="6"/>
        <end position="24"/>
    </location>
</feature>
<proteinExistence type="inferred from homology"/>
<evidence type="ECO:0000256" key="8">
    <source>
        <dbReference type="RuleBase" id="RU365092"/>
    </source>
</evidence>
<evidence type="ECO:0000256" key="7">
    <source>
        <dbReference type="ARBA" id="ARBA00023136"/>
    </source>
</evidence>
<feature type="transmembrane region" description="Helical" evidence="8">
    <location>
        <begin position="345"/>
        <end position="365"/>
    </location>
</feature>
<keyword evidence="5 8" id="KW-0812">Transmembrane</keyword>
<comment type="subcellular location">
    <subcellularLocation>
        <location evidence="1 8">Cell membrane</location>
        <topology evidence="1 8">Multi-pass membrane protein</topology>
    </subcellularLocation>
</comment>
<feature type="transmembrane region" description="Helical" evidence="8">
    <location>
        <begin position="241"/>
        <end position="259"/>
    </location>
</feature>
<evidence type="ECO:0000256" key="4">
    <source>
        <dbReference type="ARBA" id="ARBA00022475"/>
    </source>
</evidence>
<organism evidence="9 10">
    <name type="scientific">Terrisporobacter othiniensis</name>
    <dbReference type="NCBI Taxonomy" id="1577792"/>
    <lineage>
        <taxon>Bacteria</taxon>
        <taxon>Bacillati</taxon>
        <taxon>Bacillota</taxon>
        <taxon>Clostridia</taxon>
        <taxon>Peptostreptococcales</taxon>
        <taxon>Peptostreptococcaceae</taxon>
        <taxon>Terrisporobacter</taxon>
    </lineage>
</organism>
<name>A0A0B3W100_9FIRM</name>
<evidence type="ECO:0000256" key="6">
    <source>
        <dbReference type="ARBA" id="ARBA00022989"/>
    </source>
</evidence>
<dbReference type="STRING" id="1577792.QX51_00660"/>
<evidence type="ECO:0000313" key="10">
    <source>
        <dbReference type="Proteomes" id="UP000031189"/>
    </source>
</evidence>
<keyword evidence="7 8" id="KW-0472">Membrane</keyword>
<keyword evidence="4 8" id="KW-1003">Cell membrane</keyword>
<dbReference type="OrthoDB" id="9761056at2"/>
<dbReference type="GO" id="GO:0015295">
    <property type="term" value="F:solute:proton symporter activity"/>
    <property type="evidence" value="ECO:0007669"/>
    <property type="project" value="TreeGrafter"/>
</dbReference>
<evidence type="ECO:0000256" key="3">
    <source>
        <dbReference type="ARBA" id="ARBA00022448"/>
    </source>
</evidence>
<dbReference type="GO" id="GO:0015129">
    <property type="term" value="F:lactate transmembrane transporter activity"/>
    <property type="evidence" value="ECO:0007669"/>
    <property type="project" value="UniProtKB-UniRule"/>
</dbReference>
<reference evidence="9 10" key="1">
    <citation type="submission" date="2014-12" db="EMBL/GenBank/DDBJ databases">
        <title>Draft genome sequence of Terrisporobacter sp. 08-306576, isolated from the blood culture of a bacteremia patient.</title>
        <authorList>
            <person name="Lund L.C."/>
            <person name="Sydenham T.V."/>
            <person name="Hogh S.V."/>
            <person name="Skov M.N."/>
            <person name="Kemp M."/>
            <person name="Justesen U.S."/>
        </authorList>
    </citation>
    <scope>NUCLEOTIDE SEQUENCE [LARGE SCALE GENOMIC DNA]</scope>
    <source>
        <strain evidence="9 10">08-306576</strain>
    </source>
</reference>
<gene>
    <name evidence="9" type="ORF">QX51_00660</name>
</gene>
<comment type="similarity">
    <text evidence="2 8">Belongs to the lactate permease family.</text>
</comment>
<dbReference type="Pfam" id="PF02652">
    <property type="entry name" value="Lactate_perm"/>
    <property type="match status" value="1"/>
</dbReference>
<keyword evidence="10" id="KW-1185">Reference proteome</keyword>
<feature type="transmembrane region" description="Helical" evidence="8">
    <location>
        <begin position="105"/>
        <end position="124"/>
    </location>
</feature>
<dbReference type="Proteomes" id="UP000031189">
    <property type="component" value="Unassembled WGS sequence"/>
</dbReference>
<evidence type="ECO:0000256" key="5">
    <source>
        <dbReference type="ARBA" id="ARBA00022692"/>
    </source>
</evidence>
<feature type="transmembrane region" description="Helical" evidence="8">
    <location>
        <begin position="410"/>
        <end position="436"/>
    </location>
</feature>
<dbReference type="GO" id="GO:0005886">
    <property type="term" value="C:plasma membrane"/>
    <property type="evidence" value="ECO:0007669"/>
    <property type="project" value="UniProtKB-SubCell"/>
</dbReference>
<sequence>MNQYVLFLIALVPIIWLIVSLGALKLPAHKTCLFTAFLSLLIAIIFWKMPVIDGVTASVEGMAIALWPILLVIVAALFTYNLAVKTKTMDTMKLMLSSITTDKRIQVLILAWGFGGFLEAVAGYGTAVAIPASILASIGFNPIFAAVICLISNTVPTAFGAIGIPVTTLATVTGLDVIKLSYITSIQLAGFIMLIPFLLVIITGKGLKSIKGVFCITLVSGVAFAIPQIFIAKYLGAELPALIGSICSMVCTILMAKLINKKKVENSSNEAEFEKESFEIENTGDVYASKKVTLKEGVLAWLPYILLCTLILLTSPLVPSLNALVGKVSSSFHIYSGNATSTTSFSWINTPGMMIIIATFIAGIIQKLNIKYMAIVFKDTVIQLKTSFITIMSIVAISKIMSYSGMTSSISFGLCAITGSFYPLISPLLGAIGTFVTGSDTSANILFGGLQVEAAKSLSIDPYWIAAANTAGATAGKMISPQSIAIATSATGLIGQEGKIFSSTVKYCLGYVIILGLIVYFGRFLPILGL</sequence>
<feature type="transmembrane region" description="Helical" evidence="8">
    <location>
        <begin position="386"/>
        <end position="404"/>
    </location>
</feature>
<feature type="transmembrane region" description="Helical" evidence="8">
    <location>
        <begin position="181"/>
        <end position="201"/>
    </location>
</feature>
<evidence type="ECO:0000313" key="9">
    <source>
        <dbReference type="EMBL" id="KHS58834.1"/>
    </source>
</evidence>
<keyword evidence="3 8" id="KW-0813">Transport</keyword>
<dbReference type="PANTHER" id="PTHR30003:SF0">
    <property type="entry name" value="GLYCOLATE PERMEASE GLCA-RELATED"/>
    <property type="match status" value="1"/>
</dbReference>
<feature type="transmembrane region" description="Helical" evidence="8">
    <location>
        <begin position="508"/>
        <end position="528"/>
    </location>
</feature>
<dbReference type="PANTHER" id="PTHR30003">
    <property type="entry name" value="L-LACTATE PERMEASE"/>
    <property type="match status" value="1"/>
</dbReference>
<comment type="function">
    <text evidence="8">Uptake of L-lactate across the membrane. Can also transport D-lactate and glycolate.</text>
</comment>
<dbReference type="InterPro" id="IPR003804">
    <property type="entry name" value="Lactate_perm"/>
</dbReference>